<dbReference type="Proteomes" id="UP000267251">
    <property type="component" value="Unassembled WGS sequence"/>
</dbReference>
<gene>
    <name evidence="1" type="ORF">BJ684DRAFT_18496</name>
</gene>
<dbReference type="GO" id="GO:0000221">
    <property type="term" value="C:vacuolar proton-transporting V-type ATPase, V1 domain"/>
    <property type="evidence" value="ECO:0007669"/>
    <property type="project" value="InterPro"/>
</dbReference>
<dbReference type="AlphaFoldDB" id="A0A4P9Y8P4"/>
<dbReference type="InterPro" id="IPR011989">
    <property type="entry name" value="ARM-like"/>
</dbReference>
<dbReference type="SUPFAM" id="SSF48371">
    <property type="entry name" value="ARM repeat"/>
    <property type="match status" value="1"/>
</dbReference>
<organism evidence="1 2">
    <name type="scientific">Piptocephalis cylindrospora</name>
    <dbReference type="NCBI Taxonomy" id="1907219"/>
    <lineage>
        <taxon>Eukaryota</taxon>
        <taxon>Fungi</taxon>
        <taxon>Fungi incertae sedis</taxon>
        <taxon>Zoopagomycota</taxon>
        <taxon>Zoopagomycotina</taxon>
        <taxon>Zoopagomycetes</taxon>
        <taxon>Zoopagales</taxon>
        <taxon>Piptocephalidaceae</taxon>
        <taxon>Piptocephalis</taxon>
    </lineage>
</organism>
<protein>
    <submittedName>
        <fullName evidence="1">ATPase, V1 complex, subunit H</fullName>
    </submittedName>
</protein>
<dbReference type="InterPro" id="IPR004908">
    <property type="entry name" value="ATPase_V1-cplx_hsu"/>
</dbReference>
<reference evidence="2" key="1">
    <citation type="journal article" date="2018" name="Nat. Microbiol.">
        <title>Leveraging single-cell genomics to expand the fungal tree of life.</title>
        <authorList>
            <person name="Ahrendt S.R."/>
            <person name="Quandt C.A."/>
            <person name="Ciobanu D."/>
            <person name="Clum A."/>
            <person name="Salamov A."/>
            <person name="Andreopoulos B."/>
            <person name="Cheng J.F."/>
            <person name="Woyke T."/>
            <person name="Pelin A."/>
            <person name="Henrissat B."/>
            <person name="Reynolds N.K."/>
            <person name="Benny G.L."/>
            <person name="Smith M.E."/>
            <person name="James T.Y."/>
            <person name="Grigoriev I.V."/>
        </authorList>
    </citation>
    <scope>NUCLEOTIDE SEQUENCE [LARGE SCALE GENOMIC DNA]</scope>
</reference>
<dbReference type="GO" id="GO:0046961">
    <property type="term" value="F:proton-transporting ATPase activity, rotational mechanism"/>
    <property type="evidence" value="ECO:0007669"/>
    <property type="project" value="InterPro"/>
</dbReference>
<keyword evidence="2" id="KW-1185">Reference proteome</keyword>
<dbReference type="GO" id="GO:0000329">
    <property type="term" value="C:fungal-type vacuole membrane"/>
    <property type="evidence" value="ECO:0007669"/>
    <property type="project" value="TreeGrafter"/>
</dbReference>
<accession>A0A4P9Y8P4</accession>
<evidence type="ECO:0000313" key="1">
    <source>
        <dbReference type="EMBL" id="RKP15174.1"/>
    </source>
</evidence>
<name>A0A4P9Y8P4_9FUNG</name>
<dbReference type="PANTHER" id="PTHR10698">
    <property type="entry name" value="V-TYPE PROTON ATPASE SUBUNIT H"/>
    <property type="match status" value="1"/>
</dbReference>
<proteinExistence type="predicted"/>
<dbReference type="OrthoDB" id="10263554at2759"/>
<sequence>MGPFSVDDPKALPPGSDALIQWLANNAAGRNPSMTDIAIQLLASLLRVNASRQPFYSSREGMKALIHGIKRNLGNAQVQYQCCFCLWLLTFNTGVASKLDRDYDVIPLLLSVAKAAVKEKIIRVIIATFRNMVEKAMDANIGSLLSHRVLPFVETLSARKWGDEEIPQDLEVLQEALKENLETLR</sequence>
<dbReference type="Pfam" id="PF03224">
    <property type="entry name" value="V-ATPase_H_N"/>
    <property type="match status" value="1"/>
</dbReference>
<dbReference type="PANTHER" id="PTHR10698:SF0">
    <property type="entry name" value="V-TYPE PROTON ATPASE SUBUNIT H"/>
    <property type="match status" value="1"/>
</dbReference>
<dbReference type="InterPro" id="IPR016024">
    <property type="entry name" value="ARM-type_fold"/>
</dbReference>
<dbReference type="Gene3D" id="1.25.10.10">
    <property type="entry name" value="Leucine-rich Repeat Variant"/>
    <property type="match status" value="1"/>
</dbReference>
<dbReference type="EMBL" id="KZ987752">
    <property type="protein sequence ID" value="RKP15174.1"/>
    <property type="molecule type" value="Genomic_DNA"/>
</dbReference>
<evidence type="ECO:0000313" key="2">
    <source>
        <dbReference type="Proteomes" id="UP000267251"/>
    </source>
</evidence>